<dbReference type="OrthoDB" id="518169at2"/>
<organism evidence="1 2">
    <name type="scientific">Scytonema hofmannii PCC 7110</name>
    <dbReference type="NCBI Taxonomy" id="128403"/>
    <lineage>
        <taxon>Bacteria</taxon>
        <taxon>Bacillati</taxon>
        <taxon>Cyanobacteriota</taxon>
        <taxon>Cyanophyceae</taxon>
        <taxon>Nostocales</taxon>
        <taxon>Scytonemataceae</taxon>
        <taxon>Scytonema</taxon>
    </lineage>
</organism>
<protein>
    <submittedName>
        <fullName evidence="1">Uncharacterized protein</fullName>
    </submittedName>
</protein>
<keyword evidence="2" id="KW-1185">Reference proteome</keyword>
<proteinExistence type="predicted"/>
<dbReference type="STRING" id="128403.WA1_39175"/>
<comment type="caution">
    <text evidence="1">The sequence shown here is derived from an EMBL/GenBank/DDBJ whole genome shotgun (WGS) entry which is preliminary data.</text>
</comment>
<dbReference type="EMBL" id="ANNX02000042">
    <property type="protein sequence ID" value="KYC38353.1"/>
    <property type="molecule type" value="Genomic_DNA"/>
</dbReference>
<name>A0A139X129_9CYAN</name>
<evidence type="ECO:0000313" key="2">
    <source>
        <dbReference type="Proteomes" id="UP000076925"/>
    </source>
</evidence>
<reference evidence="1 2" key="1">
    <citation type="journal article" date="2013" name="Genome Biol. Evol.">
        <title>Genomes of Stigonematalean cyanobacteria (subsection V) and the evolution of oxygenic photosynthesis from prokaryotes to plastids.</title>
        <authorList>
            <person name="Dagan T."/>
            <person name="Roettger M."/>
            <person name="Stucken K."/>
            <person name="Landan G."/>
            <person name="Koch R."/>
            <person name="Major P."/>
            <person name="Gould S.B."/>
            <person name="Goremykin V.V."/>
            <person name="Rippka R."/>
            <person name="Tandeau de Marsac N."/>
            <person name="Gugger M."/>
            <person name="Lockhart P.J."/>
            <person name="Allen J.F."/>
            <person name="Brune I."/>
            <person name="Maus I."/>
            <person name="Puhler A."/>
            <person name="Martin W.F."/>
        </authorList>
    </citation>
    <scope>NUCLEOTIDE SEQUENCE [LARGE SCALE GENOMIC DNA]</scope>
    <source>
        <strain evidence="1 2">PCC 7110</strain>
    </source>
</reference>
<evidence type="ECO:0000313" key="1">
    <source>
        <dbReference type="EMBL" id="KYC38353.1"/>
    </source>
</evidence>
<gene>
    <name evidence="1" type="ORF">WA1_39175</name>
</gene>
<dbReference type="Proteomes" id="UP000076925">
    <property type="component" value="Unassembled WGS sequence"/>
</dbReference>
<accession>A0A139X129</accession>
<dbReference type="RefSeq" id="WP_017746043.1">
    <property type="nucleotide sequence ID" value="NZ_KQ976354.1"/>
</dbReference>
<sequence length="62" mass="7150">MSHEKLTDHQQRLEKILQAVETAQKLQDDILKYGLDAASLYVEDVDGGWWETWGEGQRTCTN</sequence>
<dbReference type="AlphaFoldDB" id="A0A139X129"/>